<feature type="transmembrane region" description="Helical" evidence="6">
    <location>
        <begin position="584"/>
        <end position="607"/>
    </location>
</feature>
<dbReference type="CDD" id="cd22823">
    <property type="entry name" value="Gal_Rha_Lectin"/>
    <property type="match status" value="1"/>
</dbReference>
<dbReference type="PROSITE" id="PS00650">
    <property type="entry name" value="G_PROTEIN_RECEP_F2_2"/>
    <property type="match status" value="1"/>
</dbReference>
<feature type="transmembrane region" description="Helical" evidence="6">
    <location>
        <begin position="366"/>
        <end position="385"/>
    </location>
</feature>
<dbReference type="Pfam" id="PF01825">
    <property type="entry name" value="GPS"/>
    <property type="match status" value="1"/>
</dbReference>
<dbReference type="PANTHER" id="PTHR12011:SF471">
    <property type="entry name" value="G-PROTEIN COUPLED RECEPTORS FAMILY 2 PROFILE 2 DOMAIN-CONTAINING PROTEIN"/>
    <property type="match status" value="1"/>
</dbReference>
<sequence>MPGWVQSSSNWLFNTAQLRFVCPCSCCSHDDCYPSSSETLPQLRHKCEGKQECFFEAPGSTEVYECKFVFWECVAPGQAIRTQEFNSSALVKAIDGKLNTLITTSSQNLSNVTIELMTLEDLLEKLFAKNSRGNEELWKNGEKFAARAKLINLTNPHDRTISLKETTVTFHARHNSIYDATQAIVQASEFQLPVDLMKQFIPMTSNDETIDKRILLLPKSGSYVSVFNVHSGKCDVNPFNVDLTFPFNLENVLSQTTLTLGYNRTETMQGRSVIREITARCFFLDFTLGRFSDVGCDVIRSENKGEVGCRCNHTTIFTILLSISSTDVPHKVQITSFVTQSISVLSLIVTLIVLLIVRKRIKGDRIVVQINLTLALLLLHTMALFHDVALRNWRACEMITVVTHWMLLASGGWMMMEGLFLHLMTSSKALRFSSRNRKKLLAMSYLIGWIIPAVIVLLAACIGFYYDVYMDVTKLRKLYPNVSKNYPMYDYCWLNGDSGARLVALCPLALVWGFNSIIAIKTAITVAKLTNQRKQVKSRDPQKGLDSGMLFSGLKTVTLLLPTLGLAWIFAFHAGDGESDASLVFLYLNAIFNGLQGFFVFLIYCAVSGDVKTALSHARKQQRAKSNQFALT</sequence>
<evidence type="ECO:0000256" key="3">
    <source>
        <dbReference type="ARBA" id="ARBA00022729"/>
    </source>
</evidence>
<feature type="transmembrane region" description="Helical" evidence="6">
    <location>
        <begin position="502"/>
        <end position="527"/>
    </location>
</feature>
<keyword evidence="3" id="KW-0732">Signal</keyword>
<name>A0ABP0FR92_CLALP</name>
<dbReference type="InterPro" id="IPR046338">
    <property type="entry name" value="GAIN_dom_sf"/>
</dbReference>
<gene>
    <name evidence="8" type="ORF">CVLEPA_LOCUS12858</name>
</gene>
<dbReference type="InterPro" id="IPR000203">
    <property type="entry name" value="GPS"/>
</dbReference>
<protein>
    <recommendedName>
        <fullName evidence="7">G-protein coupled receptors family 2 profile 2 domain-containing protein</fullName>
    </recommendedName>
</protein>
<comment type="subcellular location">
    <subcellularLocation>
        <location evidence="1">Membrane</location>
        <topology evidence="1">Multi-pass membrane protein</topology>
    </subcellularLocation>
</comment>
<dbReference type="SMART" id="SM00303">
    <property type="entry name" value="GPS"/>
    <property type="match status" value="1"/>
</dbReference>
<feature type="domain" description="G-protein coupled receptors family 2 profile 2" evidence="7">
    <location>
        <begin position="332"/>
        <end position="608"/>
    </location>
</feature>
<dbReference type="PANTHER" id="PTHR12011">
    <property type="entry name" value="ADHESION G-PROTEIN COUPLED RECEPTOR"/>
    <property type="match status" value="1"/>
</dbReference>
<feature type="transmembrane region" description="Helical" evidence="6">
    <location>
        <begin position="405"/>
        <end position="424"/>
    </location>
</feature>
<feature type="transmembrane region" description="Helical" evidence="6">
    <location>
        <begin position="548"/>
        <end position="572"/>
    </location>
</feature>
<dbReference type="PRINTS" id="PR00249">
    <property type="entry name" value="GPCRSECRETIN"/>
</dbReference>
<accession>A0ABP0FR92</accession>
<dbReference type="Proteomes" id="UP001642483">
    <property type="component" value="Unassembled WGS sequence"/>
</dbReference>
<reference evidence="8 9" key="1">
    <citation type="submission" date="2024-02" db="EMBL/GenBank/DDBJ databases">
        <authorList>
            <person name="Daric V."/>
            <person name="Darras S."/>
        </authorList>
    </citation>
    <scope>NUCLEOTIDE SEQUENCE [LARGE SCALE GENOMIC DNA]</scope>
</reference>
<evidence type="ECO:0000256" key="1">
    <source>
        <dbReference type="ARBA" id="ARBA00004141"/>
    </source>
</evidence>
<keyword evidence="5 6" id="KW-0472">Membrane</keyword>
<evidence type="ECO:0000256" key="5">
    <source>
        <dbReference type="ARBA" id="ARBA00023136"/>
    </source>
</evidence>
<keyword evidence="4 6" id="KW-1133">Transmembrane helix</keyword>
<keyword evidence="9" id="KW-1185">Reference proteome</keyword>
<keyword evidence="2 6" id="KW-0812">Transmembrane</keyword>
<feature type="transmembrane region" description="Helical" evidence="6">
    <location>
        <begin position="445"/>
        <end position="466"/>
    </location>
</feature>
<dbReference type="Gene3D" id="2.60.220.50">
    <property type="match status" value="1"/>
</dbReference>
<dbReference type="EMBL" id="CAWYQH010000090">
    <property type="protein sequence ID" value="CAK8682172.1"/>
    <property type="molecule type" value="Genomic_DNA"/>
</dbReference>
<proteinExistence type="predicted"/>
<dbReference type="InterPro" id="IPR017981">
    <property type="entry name" value="GPCR_2-like_7TM"/>
</dbReference>
<evidence type="ECO:0000256" key="2">
    <source>
        <dbReference type="ARBA" id="ARBA00022692"/>
    </source>
</evidence>
<dbReference type="InterPro" id="IPR000832">
    <property type="entry name" value="GPCR_2_secretin-like"/>
</dbReference>
<evidence type="ECO:0000256" key="4">
    <source>
        <dbReference type="ARBA" id="ARBA00022989"/>
    </source>
</evidence>
<evidence type="ECO:0000313" key="9">
    <source>
        <dbReference type="Proteomes" id="UP001642483"/>
    </source>
</evidence>
<dbReference type="Gene3D" id="1.20.1070.10">
    <property type="entry name" value="Rhodopsin 7-helix transmembrane proteins"/>
    <property type="match status" value="1"/>
</dbReference>
<organism evidence="8 9">
    <name type="scientific">Clavelina lepadiformis</name>
    <name type="common">Light-bulb sea squirt</name>
    <name type="synonym">Ascidia lepadiformis</name>
    <dbReference type="NCBI Taxonomy" id="159417"/>
    <lineage>
        <taxon>Eukaryota</taxon>
        <taxon>Metazoa</taxon>
        <taxon>Chordata</taxon>
        <taxon>Tunicata</taxon>
        <taxon>Ascidiacea</taxon>
        <taxon>Aplousobranchia</taxon>
        <taxon>Clavelinidae</taxon>
        <taxon>Clavelina</taxon>
    </lineage>
</organism>
<dbReference type="InterPro" id="IPR017983">
    <property type="entry name" value="GPCR_2_secretin-like_CS"/>
</dbReference>
<dbReference type="Pfam" id="PF00002">
    <property type="entry name" value="7tm_2"/>
    <property type="match status" value="1"/>
</dbReference>
<evidence type="ECO:0000313" key="8">
    <source>
        <dbReference type="EMBL" id="CAK8682172.1"/>
    </source>
</evidence>
<feature type="transmembrane region" description="Helical" evidence="6">
    <location>
        <begin position="337"/>
        <end position="357"/>
    </location>
</feature>
<evidence type="ECO:0000259" key="7">
    <source>
        <dbReference type="PROSITE" id="PS50261"/>
    </source>
</evidence>
<dbReference type="PROSITE" id="PS50261">
    <property type="entry name" value="G_PROTEIN_RECEP_F2_4"/>
    <property type="match status" value="1"/>
</dbReference>
<evidence type="ECO:0000256" key="6">
    <source>
        <dbReference type="SAM" id="Phobius"/>
    </source>
</evidence>
<comment type="caution">
    <text evidence="8">The sequence shown here is derived from an EMBL/GenBank/DDBJ whole genome shotgun (WGS) entry which is preliminary data.</text>
</comment>